<evidence type="ECO:0000313" key="8">
    <source>
        <dbReference type="EMBL" id="MDX8150382.1"/>
    </source>
</evidence>
<evidence type="ECO:0000256" key="2">
    <source>
        <dbReference type="ARBA" id="ARBA00022722"/>
    </source>
</evidence>
<dbReference type="InterPro" id="IPR029060">
    <property type="entry name" value="PIN-like_dom_sf"/>
</dbReference>
<feature type="binding site" evidence="6">
    <location>
        <position position="4"/>
    </location>
    <ligand>
        <name>Mg(2+)</name>
        <dbReference type="ChEBI" id="CHEBI:18420"/>
    </ligand>
</feature>
<evidence type="ECO:0000256" key="5">
    <source>
        <dbReference type="ARBA" id="ARBA00022842"/>
    </source>
</evidence>
<evidence type="ECO:0000259" key="7">
    <source>
        <dbReference type="Pfam" id="PF01850"/>
    </source>
</evidence>
<gene>
    <name evidence="6" type="primary">vapC</name>
    <name evidence="8" type="ORF">SK069_02140</name>
</gene>
<accession>A0ABU4VF17</accession>
<protein>
    <recommendedName>
        <fullName evidence="6">Ribonuclease VapC</fullName>
        <shortName evidence="6">RNase VapC</shortName>
        <ecNumber evidence="6">3.1.-.-</ecNumber>
    </recommendedName>
    <alternativeName>
        <fullName evidence="6">Toxin VapC</fullName>
    </alternativeName>
</protein>
<dbReference type="Gene3D" id="3.40.50.1010">
    <property type="entry name" value="5'-nuclease"/>
    <property type="match status" value="1"/>
</dbReference>
<keyword evidence="1 6" id="KW-1277">Toxin-antitoxin system</keyword>
<keyword evidence="6" id="KW-0800">Toxin</keyword>
<name>A0ABU4VF17_9ACTN</name>
<comment type="function">
    <text evidence="6">Toxic component of a toxin-antitoxin (TA) system. An RNase.</text>
</comment>
<keyword evidence="3 6" id="KW-0479">Metal-binding</keyword>
<keyword evidence="4 6" id="KW-0378">Hydrolase</keyword>
<comment type="similarity">
    <text evidence="6">Belongs to the PINc/VapC protein family.</text>
</comment>
<dbReference type="EC" id="3.1.-.-" evidence="6"/>
<dbReference type="EMBL" id="JAXAVX010000001">
    <property type="protein sequence ID" value="MDX8150382.1"/>
    <property type="molecule type" value="Genomic_DNA"/>
</dbReference>
<keyword evidence="9" id="KW-1185">Reference proteome</keyword>
<dbReference type="RefSeq" id="WP_319952532.1">
    <property type="nucleotide sequence ID" value="NZ_JAXAVX010000001.1"/>
</dbReference>
<comment type="caution">
    <text evidence="8">The sequence shown here is derived from an EMBL/GenBank/DDBJ whole genome shotgun (WGS) entry which is preliminary data.</text>
</comment>
<feature type="binding site" evidence="6">
    <location>
        <position position="102"/>
    </location>
    <ligand>
        <name>Mg(2+)</name>
        <dbReference type="ChEBI" id="CHEBI:18420"/>
    </ligand>
</feature>
<comment type="cofactor">
    <cofactor evidence="6">
        <name>Mg(2+)</name>
        <dbReference type="ChEBI" id="CHEBI:18420"/>
    </cofactor>
</comment>
<evidence type="ECO:0000256" key="4">
    <source>
        <dbReference type="ARBA" id="ARBA00022801"/>
    </source>
</evidence>
<dbReference type="HAMAP" id="MF_00265">
    <property type="entry name" value="VapC_Nob1"/>
    <property type="match status" value="1"/>
</dbReference>
<dbReference type="Proteomes" id="UP001277761">
    <property type="component" value="Unassembled WGS sequence"/>
</dbReference>
<dbReference type="InterPro" id="IPR002716">
    <property type="entry name" value="PIN_dom"/>
</dbReference>
<evidence type="ECO:0000313" key="9">
    <source>
        <dbReference type="Proteomes" id="UP001277761"/>
    </source>
</evidence>
<reference evidence="8 9" key="1">
    <citation type="submission" date="2023-11" db="EMBL/GenBank/DDBJ databases">
        <authorList>
            <person name="Xu M."/>
            <person name="Jiang T."/>
        </authorList>
    </citation>
    <scope>NUCLEOTIDE SEQUENCE [LARGE SCALE GENOMIC DNA]</scope>
    <source>
        <strain evidence="8 9">SD</strain>
    </source>
</reference>
<keyword evidence="2 6" id="KW-0540">Nuclease</keyword>
<evidence type="ECO:0000256" key="3">
    <source>
        <dbReference type="ARBA" id="ARBA00022723"/>
    </source>
</evidence>
<evidence type="ECO:0000256" key="1">
    <source>
        <dbReference type="ARBA" id="ARBA00022649"/>
    </source>
</evidence>
<feature type="domain" description="PIN" evidence="7">
    <location>
        <begin position="1"/>
        <end position="127"/>
    </location>
</feature>
<sequence length="132" mass="14273">MIVDTNVLLRILDGGTGEHATAARARVQVARETGETLRVFAATVLEVAFVLESARAGYGWSRDAVAAAVRAVADEPAFDVEHGDALRFAVASYRDRKVDLHDCYLDALANQLGTRVLSFDDDLRKLGSGEQP</sequence>
<proteinExistence type="inferred from homology"/>
<organism evidence="8 9">
    <name type="scientific">Patulibacter brassicae</name>
    <dbReference type="NCBI Taxonomy" id="1705717"/>
    <lineage>
        <taxon>Bacteria</taxon>
        <taxon>Bacillati</taxon>
        <taxon>Actinomycetota</taxon>
        <taxon>Thermoleophilia</taxon>
        <taxon>Solirubrobacterales</taxon>
        <taxon>Patulibacteraceae</taxon>
        <taxon>Patulibacter</taxon>
    </lineage>
</organism>
<dbReference type="Pfam" id="PF01850">
    <property type="entry name" value="PIN"/>
    <property type="match status" value="1"/>
</dbReference>
<dbReference type="SUPFAM" id="SSF88723">
    <property type="entry name" value="PIN domain-like"/>
    <property type="match status" value="1"/>
</dbReference>
<evidence type="ECO:0000256" key="6">
    <source>
        <dbReference type="HAMAP-Rule" id="MF_00265"/>
    </source>
</evidence>
<dbReference type="InterPro" id="IPR022907">
    <property type="entry name" value="VapC_family"/>
</dbReference>
<keyword evidence="5 6" id="KW-0460">Magnesium</keyword>